<evidence type="ECO:0000313" key="5">
    <source>
        <dbReference type="Proteomes" id="UP001242732"/>
    </source>
</evidence>
<dbReference type="Gene3D" id="3.40.50.880">
    <property type="match status" value="1"/>
</dbReference>
<keyword evidence="2" id="KW-0804">Transcription</keyword>
<dbReference type="InterPro" id="IPR009057">
    <property type="entry name" value="Homeodomain-like_sf"/>
</dbReference>
<dbReference type="SUPFAM" id="SSF52317">
    <property type="entry name" value="Class I glutamine amidotransferase-like"/>
    <property type="match status" value="1"/>
</dbReference>
<evidence type="ECO:0000313" key="4">
    <source>
        <dbReference type="EMBL" id="WIY49919.1"/>
    </source>
</evidence>
<dbReference type="CDD" id="cd03137">
    <property type="entry name" value="GATase1_AraC_1"/>
    <property type="match status" value="1"/>
</dbReference>
<keyword evidence="5" id="KW-1185">Reference proteome</keyword>
<organism evidence="4 5">
    <name type="scientific">Paracidovorax citrulli</name>
    <name type="common">Acidovorax citrulli</name>
    <dbReference type="NCBI Taxonomy" id="80869"/>
    <lineage>
        <taxon>Bacteria</taxon>
        <taxon>Pseudomonadati</taxon>
        <taxon>Pseudomonadota</taxon>
        <taxon>Betaproteobacteria</taxon>
        <taxon>Burkholderiales</taxon>
        <taxon>Comamonadaceae</taxon>
        <taxon>Paracidovorax</taxon>
    </lineage>
</organism>
<dbReference type="Pfam" id="PF01965">
    <property type="entry name" value="DJ-1_PfpI"/>
    <property type="match status" value="1"/>
</dbReference>
<dbReference type="InterPro" id="IPR052158">
    <property type="entry name" value="INH-QAR"/>
</dbReference>
<dbReference type="InterPro" id="IPR002818">
    <property type="entry name" value="DJ-1/PfpI"/>
</dbReference>
<evidence type="ECO:0000256" key="2">
    <source>
        <dbReference type="ARBA" id="ARBA00023163"/>
    </source>
</evidence>
<reference evidence="4 5" key="1">
    <citation type="submission" date="2023-06" db="EMBL/GenBank/DDBJ databases">
        <authorList>
            <person name="Ham H."/>
            <person name="Park D.S."/>
        </authorList>
    </citation>
    <scope>NUCLEOTIDE SEQUENCE [LARGE SCALE GENOMIC DNA]</scope>
    <source>
        <strain evidence="4 5">KACC 17005</strain>
    </source>
</reference>
<dbReference type="Proteomes" id="UP001242732">
    <property type="component" value="Chromosome"/>
</dbReference>
<evidence type="ECO:0000256" key="1">
    <source>
        <dbReference type="ARBA" id="ARBA00023015"/>
    </source>
</evidence>
<protein>
    <submittedName>
        <fullName evidence="4">DJ-1/PfpI family protein</fullName>
    </submittedName>
</protein>
<sequence>MKTLLKNQTLKLRSVLGAPKTEAIAPIRVAFLVFPNFQPIDLSGPWQAFATANEELAQMRYELSTFGPEATASTSDGGLRILTGHSLAESVKWQPHTLVIPGGEGVHAAAGNPALLTCLRELDLTTERTCSVCTGAFLLAATGMLDRHRVTTHWRTAERLRREFPQLDVADEQIFCESGKYWTTAGVTAGIDLALALVERDCGKLIAQRVARRLVVYLRRTGDQRQYSQTLRLQDRAGAPFGKLVEKIEARLSLPWTVDDMAMECNMSRRTFQRKFKESFGVGPSDVVKILRAEREQQLLNAGHLPRKEVARQIGSPTIRR</sequence>
<dbReference type="InterPro" id="IPR029062">
    <property type="entry name" value="Class_I_gatase-like"/>
</dbReference>
<dbReference type="Pfam" id="PF00165">
    <property type="entry name" value="HTH_AraC"/>
    <property type="match status" value="1"/>
</dbReference>
<dbReference type="RefSeq" id="WP_232521731.1">
    <property type="nucleotide sequence ID" value="NZ_CP023687.1"/>
</dbReference>
<dbReference type="PANTHER" id="PTHR43130">
    <property type="entry name" value="ARAC-FAMILY TRANSCRIPTIONAL REGULATOR"/>
    <property type="match status" value="1"/>
</dbReference>
<gene>
    <name evidence="4" type="ORF">QRO08_04910</name>
</gene>
<proteinExistence type="predicted"/>
<dbReference type="InterPro" id="IPR018060">
    <property type="entry name" value="HTH_AraC"/>
</dbReference>
<dbReference type="PANTHER" id="PTHR43130:SF3">
    <property type="entry name" value="HTH-TYPE TRANSCRIPTIONAL REGULATOR RV1931C"/>
    <property type="match status" value="1"/>
</dbReference>
<feature type="domain" description="HTH araC/xylS-type" evidence="3">
    <location>
        <begin position="242"/>
        <end position="321"/>
    </location>
</feature>
<keyword evidence="1" id="KW-0805">Transcription regulation</keyword>
<dbReference type="EMBL" id="CP127363">
    <property type="protein sequence ID" value="WIY49919.1"/>
    <property type="molecule type" value="Genomic_DNA"/>
</dbReference>
<dbReference type="PROSITE" id="PS01124">
    <property type="entry name" value="HTH_ARAC_FAMILY_2"/>
    <property type="match status" value="1"/>
</dbReference>
<dbReference type="SUPFAM" id="SSF46689">
    <property type="entry name" value="Homeodomain-like"/>
    <property type="match status" value="1"/>
</dbReference>
<evidence type="ECO:0000259" key="3">
    <source>
        <dbReference type="PROSITE" id="PS01124"/>
    </source>
</evidence>
<dbReference type="SMART" id="SM00342">
    <property type="entry name" value="HTH_ARAC"/>
    <property type="match status" value="1"/>
</dbReference>
<name>A0ABY9ASU0_PARCI</name>
<accession>A0ABY9ASU0</accession>
<dbReference type="Gene3D" id="1.10.10.60">
    <property type="entry name" value="Homeodomain-like"/>
    <property type="match status" value="1"/>
</dbReference>